<dbReference type="PRINTS" id="PR00380">
    <property type="entry name" value="KINESINHEAVY"/>
</dbReference>
<dbReference type="GO" id="GO:0007018">
    <property type="term" value="P:microtubule-based movement"/>
    <property type="evidence" value="ECO:0007669"/>
    <property type="project" value="InterPro"/>
</dbReference>
<keyword evidence="4" id="KW-0175">Coiled coil</keyword>
<dbReference type="Pfam" id="PF14739">
    <property type="entry name" value="DUF4472"/>
    <property type="match status" value="1"/>
</dbReference>
<evidence type="ECO:0000256" key="2">
    <source>
        <dbReference type="ARBA" id="ARBA00022840"/>
    </source>
</evidence>
<sequence>MNIDVIGRVRPSIRNEGPCTLAIGSDNRVSSRPGGQSFVFQHLYQQGSSNLDVYSRHVEPMVDIFLAGYNVCFMCFGESGSGKSFTLAGDSSMKNGLVPLPIFFPDAFLYSQDGARENSKVTLRMVEIYQEKVRDLMVIPTTSDGGLQLRHTAEGGVEVDGAIVTQVNKASEATTLFREGWTRRNEEMTDQGLASNQSAVVLQLDLTYVAKETGLPNRSRFTLVDLPGSEKLIFESTHIRMRDGPLLSRAIVAFAGVAKELSSKRNANRVINYNQSVLTRLLQEELGGNCRTRCLVCMKPQSDSDVLAGTLRVAEQLALVNTFPILNDLYAQFLLTQIRARLLKLELDLGSDVGGGQGRPAMSDVKTELQRVQTENLQLRDKSERLLYRLEQLQSKYGTLAHSKADLNSELLSTEEEKLKVGKALVELEIENNKLKEELEAQKFEMGNRILELENQLLEASMRAEQWHADAMKLRQTEDERKQLADEFVRIKEQLLTQTRDYDALVAKNEELSMELLNLVNTKNELLKQRDNMSLAGMRGAQHDPQAEMQRIKAMIAKTPAEMAAAAGGGRGSSRRQQLPAERRMLRTGELDRELEGLRGQYDKDQEKLRDRINFLLKELQDTRQLAKNRLREISEVKAALVTARSDAQQMQLQYNRCQHKLKDLQEEYKSRLGRYVQDIAEHEDSRGGGGGDGGSLRDYVTSMLADLRRAHKSREEQLAAAAQEFRGRMMDTAREHERLLVAHESLRQRVLESAPDVDPGPPIDQLRLTDEELISGTQSELLRLTEELTRARKEAANLKLRLGARPDTGERQRLADGEAHDFQDLRRQIRDFNNSVQAELETERAGLIARNQALEEQLREARRKLEKQQRRPRDSQPLERPSELRWAAVDVAAAAAVKIGEIAAVRTNSLDDANKSARWCVLSHLHPVHWLPAGRPILTHRCCRRHVDDEQLQQDDKRQATTGSFHHWCGEAKQFKAMDTGL</sequence>
<evidence type="ECO:0000256" key="3">
    <source>
        <dbReference type="PROSITE-ProRule" id="PRU00283"/>
    </source>
</evidence>
<dbReference type="InterPro" id="IPR036961">
    <property type="entry name" value="Kinesin_motor_dom_sf"/>
</dbReference>
<feature type="compositionally biased region" description="Basic and acidic residues" evidence="5">
    <location>
        <begin position="867"/>
        <end position="882"/>
    </location>
</feature>
<dbReference type="GO" id="GO:0008017">
    <property type="term" value="F:microtubule binding"/>
    <property type="evidence" value="ECO:0007669"/>
    <property type="project" value="InterPro"/>
</dbReference>
<dbReference type="SUPFAM" id="SSF52540">
    <property type="entry name" value="P-loop containing nucleoside triphosphate hydrolases"/>
    <property type="match status" value="1"/>
</dbReference>
<reference evidence="8" key="1">
    <citation type="submission" date="2016-11" db="UniProtKB">
        <authorList>
            <consortium name="WormBaseParasite"/>
        </authorList>
    </citation>
    <scope>IDENTIFICATION</scope>
</reference>
<dbReference type="PROSITE" id="PS50067">
    <property type="entry name" value="KINESIN_MOTOR_2"/>
    <property type="match status" value="1"/>
</dbReference>
<keyword evidence="2 3" id="KW-0067">ATP-binding</keyword>
<dbReference type="GO" id="GO:0005737">
    <property type="term" value="C:cytoplasm"/>
    <property type="evidence" value="ECO:0007669"/>
    <property type="project" value="TreeGrafter"/>
</dbReference>
<feature type="region of interest" description="Disordered" evidence="5">
    <location>
        <begin position="863"/>
        <end position="882"/>
    </location>
</feature>
<dbReference type="InterPro" id="IPR001752">
    <property type="entry name" value="Kinesin_motor_dom"/>
</dbReference>
<dbReference type="GO" id="GO:0003777">
    <property type="term" value="F:microtubule motor activity"/>
    <property type="evidence" value="ECO:0007669"/>
    <property type="project" value="InterPro"/>
</dbReference>
<dbReference type="WBParaSite" id="maker-uti_cns_0047491-snap-gene-0.7-mRNA-1">
    <property type="protein sequence ID" value="maker-uti_cns_0047491-snap-gene-0.7-mRNA-1"/>
    <property type="gene ID" value="maker-uti_cns_0047491-snap-gene-0.7"/>
</dbReference>
<keyword evidence="7" id="KW-1185">Reference proteome</keyword>
<dbReference type="SMART" id="SM00129">
    <property type="entry name" value="KISc"/>
    <property type="match status" value="1"/>
</dbReference>
<evidence type="ECO:0000259" key="6">
    <source>
        <dbReference type="PROSITE" id="PS50067"/>
    </source>
</evidence>
<feature type="binding site" evidence="3">
    <location>
        <begin position="77"/>
        <end position="84"/>
    </location>
    <ligand>
        <name>ATP</name>
        <dbReference type="ChEBI" id="CHEBI:30616"/>
    </ligand>
</feature>
<accession>A0A1I8JFZ2</accession>
<dbReference type="PANTHER" id="PTHR22106">
    <property type="entry name" value="COILED-COIL DOMAIN-CONTAINING PROTEIN 78"/>
    <property type="match status" value="1"/>
</dbReference>
<dbReference type="AlphaFoldDB" id="A0A1I8JFZ2"/>
<evidence type="ECO:0000256" key="5">
    <source>
        <dbReference type="SAM" id="MobiDB-lite"/>
    </source>
</evidence>
<comment type="similarity">
    <text evidence="3">Belongs to the TRAFAC class myosin-kinesin ATPase superfamily. Kinesin family.</text>
</comment>
<feature type="domain" description="Kinesin motor" evidence="6">
    <location>
        <begin position="2"/>
        <end position="320"/>
    </location>
</feature>
<evidence type="ECO:0000313" key="7">
    <source>
        <dbReference type="Proteomes" id="UP000095280"/>
    </source>
</evidence>
<dbReference type="Gene3D" id="3.40.850.10">
    <property type="entry name" value="Kinesin motor domain"/>
    <property type="match status" value="1"/>
</dbReference>
<name>A0A1I8JFZ2_9PLAT</name>
<dbReference type="PANTHER" id="PTHR22106:SF5">
    <property type="entry name" value="COILED-COIL DOMAIN-CONTAINING PROTEIN 78"/>
    <property type="match status" value="1"/>
</dbReference>
<protein>
    <submittedName>
        <fullName evidence="8">Kinesin motor domain-containing protein</fullName>
    </submittedName>
</protein>
<proteinExistence type="inferred from homology"/>
<feature type="coiled-coil region" evidence="4">
    <location>
        <begin position="775"/>
        <end position="802"/>
    </location>
</feature>
<keyword evidence="3" id="KW-0505">Motor protein</keyword>
<dbReference type="GO" id="GO:0005524">
    <property type="term" value="F:ATP binding"/>
    <property type="evidence" value="ECO:0007669"/>
    <property type="project" value="UniProtKB-UniRule"/>
</dbReference>
<evidence type="ECO:0000256" key="1">
    <source>
        <dbReference type="ARBA" id="ARBA00022741"/>
    </source>
</evidence>
<organism evidence="7 8">
    <name type="scientific">Macrostomum lignano</name>
    <dbReference type="NCBI Taxonomy" id="282301"/>
    <lineage>
        <taxon>Eukaryota</taxon>
        <taxon>Metazoa</taxon>
        <taxon>Spiralia</taxon>
        <taxon>Lophotrochozoa</taxon>
        <taxon>Platyhelminthes</taxon>
        <taxon>Rhabditophora</taxon>
        <taxon>Macrostomorpha</taxon>
        <taxon>Macrostomida</taxon>
        <taxon>Macrostomidae</taxon>
        <taxon>Macrostomum</taxon>
    </lineage>
</organism>
<feature type="coiled-coil region" evidence="4">
    <location>
        <begin position="362"/>
        <end position="529"/>
    </location>
</feature>
<dbReference type="InterPro" id="IPR039873">
    <property type="entry name" value="CCDC78"/>
</dbReference>
<dbReference type="InterPro" id="IPR029329">
    <property type="entry name" value="DUF4472"/>
</dbReference>
<evidence type="ECO:0000313" key="8">
    <source>
        <dbReference type="WBParaSite" id="maker-uti_cns_0047491-snap-gene-0.7-mRNA-1"/>
    </source>
</evidence>
<dbReference type="InterPro" id="IPR027417">
    <property type="entry name" value="P-loop_NTPase"/>
</dbReference>
<keyword evidence="1 3" id="KW-0547">Nucleotide-binding</keyword>
<dbReference type="Proteomes" id="UP000095280">
    <property type="component" value="Unplaced"/>
</dbReference>
<evidence type="ECO:0000256" key="4">
    <source>
        <dbReference type="SAM" id="Coils"/>
    </source>
</evidence>
<dbReference type="Pfam" id="PF00225">
    <property type="entry name" value="Kinesin"/>
    <property type="match status" value="1"/>
</dbReference>
<feature type="coiled-coil region" evidence="4">
    <location>
        <begin position="606"/>
        <end position="668"/>
    </location>
</feature>